<evidence type="ECO:0000313" key="3">
    <source>
        <dbReference type="Proteomes" id="UP000886885"/>
    </source>
</evidence>
<dbReference type="PANTHER" id="PTHR48006:SF66">
    <property type="entry name" value="PROTEIN KINASE DOMAIN-CONTAINING PROTEIN"/>
    <property type="match status" value="1"/>
</dbReference>
<dbReference type="InterPro" id="IPR001611">
    <property type="entry name" value="Leu-rich_rpt"/>
</dbReference>
<dbReference type="AlphaFoldDB" id="A0A8X7XQ92"/>
<sequence length="156" mass="17235">MELCNDTKLPPKPDADNKVVCNCPDVPGEACHVVAMYISSLTTPCFCFSFNFRYLKMQDLDGTLPKAIEKLPHLKHLGLWANYLSGNIPPEWANTKLETLSVGVNRLTGKIPSYLGRITTLSYLSATESLVYGEAVTLHVISAFEGYIKPHCSSIQ</sequence>
<accession>A0A8X7XQ92</accession>
<dbReference type="GO" id="GO:0016020">
    <property type="term" value="C:membrane"/>
    <property type="evidence" value="ECO:0007669"/>
    <property type="project" value="UniProtKB-SubCell"/>
</dbReference>
<keyword evidence="3" id="KW-1185">Reference proteome</keyword>
<dbReference type="EMBL" id="JAAWWB010001911">
    <property type="protein sequence ID" value="KAG6735645.1"/>
    <property type="molecule type" value="Genomic_DNA"/>
</dbReference>
<evidence type="ECO:0000256" key="1">
    <source>
        <dbReference type="ARBA" id="ARBA00004479"/>
    </source>
</evidence>
<comment type="caution">
    <text evidence="2">The sequence shown here is derived from an EMBL/GenBank/DDBJ whole genome shotgun (WGS) entry which is preliminary data.</text>
</comment>
<protein>
    <submittedName>
        <fullName evidence="2">Uncharacterized protein</fullName>
    </submittedName>
</protein>
<name>A0A8X7XQ92_POPTO</name>
<evidence type="ECO:0000313" key="2">
    <source>
        <dbReference type="EMBL" id="KAG6735645.1"/>
    </source>
</evidence>
<comment type="subcellular location">
    <subcellularLocation>
        <location evidence="1">Membrane</location>
        <topology evidence="1">Single-pass type I membrane protein</topology>
    </subcellularLocation>
</comment>
<dbReference type="InterPro" id="IPR032675">
    <property type="entry name" value="LRR_dom_sf"/>
</dbReference>
<dbReference type="OrthoDB" id="1938112at2759"/>
<dbReference type="Gene3D" id="3.80.10.10">
    <property type="entry name" value="Ribonuclease Inhibitor"/>
    <property type="match status" value="1"/>
</dbReference>
<proteinExistence type="predicted"/>
<dbReference type="Proteomes" id="UP000886885">
    <property type="component" value="Unassembled WGS sequence"/>
</dbReference>
<dbReference type="Pfam" id="PF00560">
    <property type="entry name" value="LRR_1"/>
    <property type="match status" value="2"/>
</dbReference>
<dbReference type="PANTHER" id="PTHR48006">
    <property type="entry name" value="LEUCINE-RICH REPEAT-CONTAINING PROTEIN DDB_G0281931-RELATED"/>
    <property type="match status" value="1"/>
</dbReference>
<gene>
    <name evidence="2" type="ORF">POTOM_061710</name>
</gene>
<dbReference type="InterPro" id="IPR051824">
    <property type="entry name" value="LRR_Rcpt-Like_S/T_Kinase"/>
</dbReference>
<dbReference type="SUPFAM" id="SSF52058">
    <property type="entry name" value="L domain-like"/>
    <property type="match status" value="1"/>
</dbReference>
<organism evidence="2 3">
    <name type="scientific">Populus tomentosa</name>
    <name type="common">Chinese white poplar</name>
    <dbReference type="NCBI Taxonomy" id="118781"/>
    <lineage>
        <taxon>Eukaryota</taxon>
        <taxon>Viridiplantae</taxon>
        <taxon>Streptophyta</taxon>
        <taxon>Embryophyta</taxon>
        <taxon>Tracheophyta</taxon>
        <taxon>Spermatophyta</taxon>
        <taxon>Magnoliopsida</taxon>
        <taxon>eudicotyledons</taxon>
        <taxon>Gunneridae</taxon>
        <taxon>Pentapetalae</taxon>
        <taxon>rosids</taxon>
        <taxon>fabids</taxon>
        <taxon>Malpighiales</taxon>
        <taxon>Salicaceae</taxon>
        <taxon>Saliceae</taxon>
        <taxon>Populus</taxon>
    </lineage>
</organism>
<reference evidence="2" key="1">
    <citation type="journal article" date="2020" name="bioRxiv">
        <title>Hybrid origin of Populus tomentosa Carr. identified through genome sequencing and phylogenomic analysis.</title>
        <authorList>
            <person name="An X."/>
            <person name="Gao K."/>
            <person name="Chen Z."/>
            <person name="Li J."/>
            <person name="Yang X."/>
            <person name="Yang X."/>
            <person name="Zhou J."/>
            <person name="Guo T."/>
            <person name="Zhao T."/>
            <person name="Huang S."/>
            <person name="Miao D."/>
            <person name="Khan W.U."/>
            <person name="Rao P."/>
            <person name="Ye M."/>
            <person name="Lei B."/>
            <person name="Liao W."/>
            <person name="Wang J."/>
            <person name="Ji L."/>
            <person name="Li Y."/>
            <person name="Guo B."/>
            <person name="Mustafa N.S."/>
            <person name="Li S."/>
            <person name="Yun Q."/>
            <person name="Keller S.R."/>
            <person name="Mao J."/>
            <person name="Zhang R."/>
            <person name="Strauss S.H."/>
        </authorList>
    </citation>
    <scope>NUCLEOTIDE SEQUENCE</scope>
    <source>
        <strain evidence="2">GM15</strain>
        <tissue evidence="2">Leaf</tissue>
    </source>
</reference>